<keyword evidence="1" id="KW-0812">Transmembrane</keyword>
<dbReference type="RefSeq" id="WP_320689050.1">
    <property type="nucleotide sequence ID" value="NZ_JAXBLV010000222.1"/>
</dbReference>
<proteinExistence type="predicted"/>
<feature type="transmembrane region" description="Helical" evidence="1">
    <location>
        <begin position="210"/>
        <end position="227"/>
    </location>
</feature>
<feature type="transmembrane region" description="Helical" evidence="1">
    <location>
        <begin position="185"/>
        <end position="203"/>
    </location>
</feature>
<feature type="transmembrane region" description="Helical" evidence="1">
    <location>
        <begin position="132"/>
        <end position="154"/>
    </location>
</feature>
<comment type="caution">
    <text evidence="3">The sequence shown here is derived from an EMBL/GenBank/DDBJ whole genome shotgun (WGS) entry which is preliminary data.</text>
</comment>
<protein>
    <submittedName>
        <fullName evidence="3">CPBP family intramembrane metalloprotease</fullName>
    </submittedName>
</protein>
<keyword evidence="1" id="KW-0472">Membrane</keyword>
<gene>
    <name evidence="3" type="ORF">R5W23_004252</name>
</gene>
<dbReference type="GO" id="GO:0008237">
    <property type="term" value="F:metallopeptidase activity"/>
    <property type="evidence" value="ECO:0007669"/>
    <property type="project" value="UniProtKB-KW"/>
</dbReference>
<evidence type="ECO:0000313" key="3">
    <source>
        <dbReference type="EMBL" id="MDY3562774.1"/>
    </source>
</evidence>
<keyword evidence="4" id="KW-1185">Reference proteome</keyword>
<evidence type="ECO:0000259" key="2">
    <source>
        <dbReference type="Pfam" id="PF02517"/>
    </source>
</evidence>
<dbReference type="EMBL" id="JAXBLV010000222">
    <property type="protein sequence ID" value="MDY3562774.1"/>
    <property type="molecule type" value="Genomic_DNA"/>
</dbReference>
<keyword evidence="3" id="KW-0482">Metalloprotease</keyword>
<dbReference type="Pfam" id="PF02517">
    <property type="entry name" value="Rce1-like"/>
    <property type="match status" value="1"/>
</dbReference>
<evidence type="ECO:0000313" key="4">
    <source>
        <dbReference type="Proteomes" id="UP001272242"/>
    </source>
</evidence>
<organism evidence="3 4">
    <name type="scientific">Gemmata algarum</name>
    <dbReference type="NCBI Taxonomy" id="2975278"/>
    <lineage>
        <taxon>Bacteria</taxon>
        <taxon>Pseudomonadati</taxon>
        <taxon>Planctomycetota</taxon>
        <taxon>Planctomycetia</taxon>
        <taxon>Gemmatales</taxon>
        <taxon>Gemmataceae</taxon>
        <taxon>Gemmata</taxon>
    </lineage>
</organism>
<keyword evidence="3" id="KW-0378">Hydrolase</keyword>
<dbReference type="Proteomes" id="UP001272242">
    <property type="component" value="Unassembled WGS sequence"/>
</dbReference>
<sequence>MSGLLRLWDTWLAEPIRKVEADALAYRLSDQGRRIDWRTPIVLLTAAACLTVQNYTGGPAALIEVVTLIARVLSGPEAAAAAEATLRRWSADPLSTRVWWAWASVATYALIPVLVLKLGFRARLKDYGLKLSGVFNAWPLYAVFVLVMVPLVWFCSGEERFQQTYPFMRFQSPAEVRAELWKWELSYAAQFVALEFFFRGFVVHGTKHRFGVYSVFVMTFPYVMIHFGKPWPETCASIVAGVVLGYMSLATRSVWLGASLHIAVAWGMDLACLARRGLI</sequence>
<reference evidence="4" key="1">
    <citation type="journal article" date="2023" name="Mar. Drugs">
        <title>Gemmata algarum, a Novel Planctomycete Isolated from an Algal Mat, Displays Antimicrobial Activity.</title>
        <authorList>
            <person name="Kumar G."/>
            <person name="Kallscheuer N."/>
            <person name="Kashif M."/>
            <person name="Ahamad S."/>
            <person name="Jagadeeshwari U."/>
            <person name="Pannikurungottu S."/>
            <person name="Haufschild T."/>
            <person name="Kabuu M."/>
            <person name="Sasikala C."/>
            <person name="Jogler C."/>
            <person name="Ramana C."/>
        </authorList>
    </citation>
    <scope>NUCLEOTIDE SEQUENCE [LARGE SCALE GENOMIC DNA]</scope>
    <source>
        <strain evidence="4">JC673</strain>
    </source>
</reference>
<feature type="domain" description="CAAX prenyl protease 2/Lysostaphin resistance protein A-like" evidence="2">
    <location>
        <begin position="181"/>
        <end position="264"/>
    </location>
</feature>
<feature type="transmembrane region" description="Helical" evidence="1">
    <location>
        <begin position="99"/>
        <end position="120"/>
    </location>
</feature>
<evidence type="ECO:0000256" key="1">
    <source>
        <dbReference type="SAM" id="Phobius"/>
    </source>
</evidence>
<name>A0ABU5F6F4_9BACT</name>
<keyword evidence="1" id="KW-1133">Transmembrane helix</keyword>
<dbReference type="InterPro" id="IPR003675">
    <property type="entry name" value="Rce1/LyrA-like_dom"/>
</dbReference>
<accession>A0ABU5F6F4</accession>
<keyword evidence="3" id="KW-0645">Protease</keyword>